<comment type="similarity">
    <text evidence="2">Belongs to the NRDE2 family.</text>
</comment>
<dbReference type="AlphaFoldDB" id="A0A1Y2AC88"/>
<evidence type="ECO:0000256" key="3">
    <source>
        <dbReference type="ARBA" id="ARBA00023242"/>
    </source>
</evidence>
<protein>
    <submittedName>
        <fullName evidence="5">Uncharacterized protein</fullName>
    </submittedName>
</protein>
<evidence type="ECO:0000313" key="5">
    <source>
        <dbReference type="EMBL" id="ORY20121.1"/>
    </source>
</evidence>
<proteinExistence type="inferred from homology"/>
<organism evidence="5 6">
    <name type="scientific">Naematelia encephala</name>
    <dbReference type="NCBI Taxonomy" id="71784"/>
    <lineage>
        <taxon>Eukaryota</taxon>
        <taxon>Fungi</taxon>
        <taxon>Dikarya</taxon>
        <taxon>Basidiomycota</taxon>
        <taxon>Agaricomycotina</taxon>
        <taxon>Tremellomycetes</taxon>
        <taxon>Tremellales</taxon>
        <taxon>Naemateliaceae</taxon>
        <taxon>Naematelia</taxon>
    </lineage>
</organism>
<reference evidence="5 6" key="1">
    <citation type="submission" date="2016-07" db="EMBL/GenBank/DDBJ databases">
        <title>Pervasive Adenine N6-methylation of Active Genes in Fungi.</title>
        <authorList>
            <consortium name="DOE Joint Genome Institute"/>
            <person name="Mondo S.J."/>
            <person name="Dannebaum R.O."/>
            <person name="Kuo R.C."/>
            <person name="Labutti K."/>
            <person name="Haridas S."/>
            <person name="Kuo A."/>
            <person name="Salamov A."/>
            <person name="Ahrendt S.R."/>
            <person name="Lipzen A."/>
            <person name="Sullivan W."/>
            <person name="Andreopoulos W.B."/>
            <person name="Clum A."/>
            <person name="Lindquist E."/>
            <person name="Daum C."/>
            <person name="Ramamoorthy G.K."/>
            <person name="Gryganskyi A."/>
            <person name="Culley D."/>
            <person name="Magnuson J.K."/>
            <person name="James T.Y."/>
            <person name="O'Malley M.A."/>
            <person name="Stajich J.E."/>
            <person name="Spatafora J.W."/>
            <person name="Visel A."/>
            <person name="Grigoriev I.V."/>
        </authorList>
    </citation>
    <scope>NUCLEOTIDE SEQUENCE [LARGE SCALE GENOMIC DNA]</scope>
    <source>
        <strain evidence="5 6">68-887.2</strain>
    </source>
</reference>
<evidence type="ECO:0000313" key="6">
    <source>
        <dbReference type="Proteomes" id="UP000193986"/>
    </source>
</evidence>
<dbReference type="STRING" id="71784.A0A1Y2AC88"/>
<comment type="caution">
    <text evidence="5">The sequence shown here is derived from an EMBL/GenBank/DDBJ whole genome shotgun (WGS) entry which is preliminary data.</text>
</comment>
<dbReference type="InterPro" id="IPR013633">
    <property type="entry name" value="NRDE-2"/>
</dbReference>
<feature type="compositionally biased region" description="Basic and acidic residues" evidence="4">
    <location>
        <begin position="140"/>
        <end position="155"/>
    </location>
</feature>
<dbReference type="InParanoid" id="A0A1Y2AC88"/>
<evidence type="ECO:0000256" key="4">
    <source>
        <dbReference type="SAM" id="MobiDB-lite"/>
    </source>
</evidence>
<dbReference type="GO" id="GO:1902369">
    <property type="term" value="P:negative regulation of RNA catabolic process"/>
    <property type="evidence" value="ECO:0007669"/>
    <property type="project" value="TreeGrafter"/>
</dbReference>
<dbReference type="PANTHER" id="PTHR13471:SF0">
    <property type="entry name" value="NUCLEAR EXOSOME REGULATOR NRDE2"/>
    <property type="match status" value="1"/>
</dbReference>
<sequence length="256" mass="29822">MSAPPAFSSFPELPPTSSHASSSRPPAPSFASFPDVEPRRRKSRDGSHSDREDRSSKHRRREEDEHRSRESREKHREPRHRGERDADRVDRKRKDGERREKDERENKESRRERERDKAKRLINGEPISIDSQAVSRKRDKNSPDRRKRDKDREDDGVPWYETSNMKSTRPGYAEPFEFISSKAFFTDTVGDKDAVRYGTTSSLSTPRFYRDGRGRILGLSDGLRIVHSKERTQRGLEIAPLGRPYVRTILSVQPPR</sequence>
<evidence type="ECO:0000256" key="2">
    <source>
        <dbReference type="ARBA" id="ARBA00009265"/>
    </source>
</evidence>
<feature type="compositionally biased region" description="Basic and acidic residues" evidence="4">
    <location>
        <begin position="44"/>
        <end position="119"/>
    </location>
</feature>
<keyword evidence="6" id="KW-1185">Reference proteome</keyword>
<dbReference type="PANTHER" id="PTHR13471">
    <property type="entry name" value="TETRATRICOPEPTIDE-LIKE HELICAL"/>
    <property type="match status" value="1"/>
</dbReference>
<dbReference type="Proteomes" id="UP000193986">
    <property type="component" value="Unassembled WGS sequence"/>
</dbReference>
<name>A0A1Y2AC88_9TREE</name>
<dbReference type="OrthoDB" id="297219at2759"/>
<comment type="subcellular location">
    <subcellularLocation>
        <location evidence="1">Nucleus</location>
    </subcellularLocation>
</comment>
<dbReference type="EMBL" id="MCFC01000149">
    <property type="protein sequence ID" value="ORY20121.1"/>
    <property type="molecule type" value="Genomic_DNA"/>
</dbReference>
<feature type="region of interest" description="Disordered" evidence="4">
    <location>
        <begin position="1"/>
        <end position="171"/>
    </location>
</feature>
<keyword evidence="3" id="KW-0539">Nucleus</keyword>
<dbReference type="GO" id="GO:0071013">
    <property type="term" value="C:catalytic step 2 spliceosome"/>
    <property type="evidence" value="ECO:0007669"/>
    <property type="project" value="TreeGrafter"/>
</dbReference>
<feature type="compositionally biased region" description="Low complexity" evidence="4">
    <location>
        <begin position="15"/>
        <end position="34"/>
    </location>
</feature>
<accession>A0A1Y2AC88</accession>
<gene>
    <name evidence="5" type="ORF">BCR39DRAFT_562967</name>
</gene>
<dbReference type="GO" id="GO:0031048">
    <property type="term" value="P:regulatory ncRNA-mediated heterochromatin formation"/>
    <property type="evidence" value="ECO:0007669"/>
    <property type="project" value="TreeGrafter"/>
</dbReference>
<evidence type="ECO:0000256" key="1">
    <source>
        <dbReference type="ARBA" id="ARBA00004123"/>
    </source>
</evidence>